<accession>A0A1M6DYY8</accession>
<evidence type="ECO:0008006" key="3">
    <source>
        <dbReference type="Google" id="ProtNLM"/>
    </source>
</evidence>
<dbReference type="STRING" id="570521.SAMN04488508_10394"/>
<organism evidence="1 2">
    <name type="scientific">Aquimarina spongiae</name>
    <dbReference type="NCBI Taxonomy" id="570521"/>
    <lineage>
        <taxon>Bacteria</taxon>
        <taxon>Pseudomonadati</taxon>
        <taxon>Bacteroidota</taxon>
        <taxon>Flavobacteriia</taxon>
        <taxon>Flavobacteriales</taxon>
        <taxon>Flavobacteriaceae</taxon>
        <taxon>Aquimarina</taxon>
    </lineage>
</organism>
<dbReference type="RefSeq" id="WP_073315462.1">
    <property type="nucleotide sequence ID" value="NZ_FQYP01000003.1"/>
</dbReference>
<dbReference type="AlphaFoldDB" id="A0A1M6DYY8"/>
<dbReference type="Proteomes" id="UP000184432">
    <property type="component" value="Unassembled WGS sequence"/>
</dbReference>
<reference evidence="2" key="1">
    <citation type="submission" date="2016-11" db="EMBL/GenBank/DDBJ databases">
        <authorList>
            <person name="Varghese N."/>
            <person name="Submissions S."/>
        </authorList>
    </citation>
    <scope>NUCLEOTIDE SEQUENCE [LARGE SCALE GENOMIC DNA]</scope>
    <source>
        <strain evidence="2">DSM 22623</strain>
    </source>
</reference>
<evidence type="ECO:0000313" key="1">
    <source>
        <dbReference type="EMBL" id="SHI78238.1"/>
    </source>
</evidence>
<name>A0A1M6DYY8_9FLAO</name>
<keyword evidence="2" id="KW-1185">Reference proteome</keyword>
<proteinExistence type="predicted"/>
<sequence>MNKTLLFVYNAQSDLWSKSLDIAHKIISPATYNCELCALTHGNFSERKVWAAFKNSTDFQFVFMYKDEFLKQYGEDLGFEFPIILDSDHKEQLEVVLDAQRLKQFSSVEELIEVLQGYMITVNS</sequence>
<evidence type="ECO:0000313" key="2">
    <source>
        <dbReference type="Proteomes" id="UP000184432"/>
    </source>
</evidence>
<protein>
    <recommendedName>
        <fullName evidence="3">GTPase</fullName>
    </recommendedName>
</protein>
<dbReference type="EMBL" id="FQYP01000003">
    <property type="protein sequence ID" value="SHI78238.1"/>
    <property type="molecule type" value="Genomic_DNA"/>
</dbReference>
<dbReference type="OrthoDB" id="572467at2"/>
<gene>
    <name evidence="1" type="ORF">SAMN04488508_10394</name>
</gene>